<protein>
    <recommendedName>
        <fullName evidence="3">MalT-like TPR region domain-containing protein</fullName>
    </recommendedName>
</protein>
<dbReference type="EMBL" id="MT631649">
    <property type="protein sequence ID" value="QNO56195.1"/>
    <property type="molecule type" value="Genomic_DNA"/>
</dbReference>
<name>A0A7G9Z7G1_9EURY</name>
<evidence type="ECO:0000313" key="2">
    <source>
        <dbReference type="EMBL" id="QNO56195.1"/>
    </source>
</evidence>
<dbReference type="AlphaFoldDB" id="A0A7G9Z7G1"/>
<keyword evidence="1" id="KW-0175">Coiled coil</keyword>
<organism evidence="2">
    <name type="scientific">Candidatus Methanophaga sp. ANME-1 ERB7</name>
    <dbReference type="NCBI Taxonomy" id="2759913"/>
    <lineage>
        <taxon>Archaea</taxon>
        <taxon>Methanobacteriati</taxon>
        <taxon>Methanobacteriota</taxon>
        <taxon>Stenosarchaea group</taxon>
        <taxon>Methanomicrobia</taxon>
        <taxon>Candidatus Methanophagales</taxon>
        <taxon>Candidatus Methanophagaceae</taxon>
        <taxon>Candidatus Methanophaga</taxon>
    </lineage>
</organism>
<feature type="coiled-coil region" evidence="1">
    <location>
        <begin position="153"/>
        <end position="180"/>
    </location>
</feature>
<sequence length="479" mass="55519">MHKQYIIEKEKFLRITGNWIEIIQNNLCPALDIAQYTDLPSVKKKETPTEWFNLRERIDDYKKRIIHGRLWEMCLSKGNAIRCFGDAEKLGEGIKKAQAKLNLARVYDKQYGEEEKINVINNYRASYKIYKNHPTHQFISEAVLCKIGLANFIRRALKQSDSALDECKKAKEMLELAKKQDEKYKLAYSQYLNCLGLIYSNLGSKYIDQCIDLFAKSLEYKEEIGDIKGIAETENDIGLTIIKKGNIDIKEISNAISHLKKSLEINESIGNYIGAARNCRNLGLCYINLINLVKNKNAKKENFQLAKESYKSSIDYWHMMVGDPPIEEVSEYKYRLGELEVNYGGELEVNYEDFNEGIKFLQEVKGRWYKLGKLHNCARSLDLLRKAYNSTEYIGSKGTKDVESTIDEIIRIYINVLGDKNKLKQMKRDENIFEEVVQILKRTEETIIGLKEYDHKADNLDKIENLREIMGETASKSNK</sequence>
<dbReference type="SUPFAM" id="SSF48452">
    <property type="entry name" value="TPR-like"/>
    <property type="match status" value="1"/>
</dbReference>
<accession>A0A7G9Z7G1</accession>
<evidence type="ECO:0000256" key="1">
    <source>
        <dbReference type="SAM" id="Coils"/>
    </source>
</evidence>
<evidence type="ECO:0008006" key="3">
    <source>
        <dbReference type="Google" id="ProtNLM"/>
    </source>
</evidence>
<proteinExistence type="predicted"/>
<dbReference type="InterPro" id="IPR011990">
    <property type="entry name" value="TPR-like_helical_dom_sf"/>
</dbReference>
<dbReference type="Gene3D" id="1.25.40.10">
    <property type="entry name" value="Tetratricopeptide repeat domain"/>
    <property type="match status" value="1"/>
</dbReference>
<gene>
    <name evidence="2" type="ORF">FDFOPPHA_00020</name>
</gene>
<reference evidence="2" key="1">
    <citation type="submission" date="2020-06" db="EMBL/GenBank/DDBJ databases">
        <title>Unique genomic features of the anaerobic methanotrophic archaea.</title>
        <authorList>
            <person name="Chadwick G.L."/>
            <person name="Skennerton C.T."/>
            <person name="Laso-Perez R."/>
            <person name="Leu A.O."/>
            <person name="Speth D.R."/>
            <person name="Yu H."/>
            <person name="Morgan-Lang C."/>
            <person name="Hatzenpichler R."/>
            <person name="Goudeau D."/>
            <person name="Malmstrom R."/>
            <person name="Brazelton W.J."/>
            <person name="Woyke T."/>
            <person name="Hallam S.J."/>
            <person name="Tyson G.W."/>
            <person name="Wegener G."/>
            <person name="Boetius A."/>
            <person name="Orphan V."/>
        </authorList>
    </citation>
    <scope>NUCLEOTIDE SEQUENCE</scope>
</reference>